<reference evidence="3 4" key="1">
    <citation type="submission" date="2020-08" db="EMBL/GenBank/DDBJ databases">
        <title>Genomic Encyclopedia of Type Strains, Phase IV (KMG-IV): sequencing the most valuable type-strain genomes for metagenomic binning, comparative biology and taxonomic classification.</title>
        <authorList>
            <person name="Goeker M."/>
        </authorList>
    </citation>
    <scope>NUCLEOTIDE SEQUENCE [LARGE SCALE GENOMIC DNA]</scope>
    <source>
        <strain evidence="3 4">DSM 103725</strain>
    </source>
</reference>
<feature type="region of interest" description="Disordered" evidence="1">
    <location>
        <begin position="79"/>
        <end position="105"/>
    </location>
</feature>
<sequence>MKNHQITKSQTRPIRRCAAAGFTLIEAALTMVIVGVGVLAMVSAQQAYHIKNDWAQRTGTAQMLANEIRELTLTLPHHDPITGAANLGPESNEESSTPNPQNDVANYDDLDDFAGTVTGAGYGSGVTFNPPINGLRLPVDGLDQWSQVVTVENVFPDNLVAGPTDIQPLGSTAMMRVNVTINYQQDSTAPTETITTMTWIVAQ</sequence>
<keyword evidence="2" id="KW-0472">Membrane</keyword>
<evidence type="ECO:0000313" key="4">
    <source>
        <dbReference type="Proteomes" id="UP000541810"/>
    </source>
</evidence>
<organism evidence="3 4">
    <name type="scientific">Algisphaera agarilytica</name>
    <dbReference type="NCBI Taxonomy" id="1385975"/>
    <lineage>
        <taxon>Bacteria</taxon>
        <taxon>Pseudomonadati</taxon>
        <taxon>Planctomycetota</taxon>
        <taxon>Phycisphaerae</taxon>
        <taxon>Phycisphaerales</taxon>
        <taxon>Phycisphaeraceae</taxon>
        <taxon>Algisphaera</taxon>
    </lineage>
</organism>
<dbReference type="PROSITE" id="PS00409">
    <property type="entry name" value="PROKAR_NTER_METHYL"/>
    <property type="match status" value="1"/>
</dbReference>
<feature type="compositionally biased region" description="Polar residues" evidence="1">
    <location>
        <begin position="94"/>
        <end position="104"/>
    </location>
</feature>
<dbReference type="InterPro" id="IPR012902">
    <property type="entry name" value="N_methyl_site"/>
</dbReference>
<dbReference type="AlphaFoldDB" id="A0A7X0LK56"/>
<accession>A0A7X0LK56</accession>
<evidence type="ECO:0000313" key="3">
    <source>
        <dbReference type="EMBL" id="MBB6429286.1"/>
    </source>
</evidence>
<gene>
    <name evidence="3" type="ORF">HNQ40_001092</name>
</gene>
<protein>
    <submittedName>
        <fullName evidence="3">Type II secretory pathway pseudopilin PulG</fullName>
    </submittedName>
</protein>
<name>A0A7X0LK56_9BACT</name>
<evidence type="ECO:0000256" key="1">
    <source>
        <dbReference type="SAM" id="MobiDB-lite"/>
    </source>
</evidence>
<evidence type="ECO:0000256" key="2">
    <source>
        <dbReference type="SAM" id="Phobius"/>
    </source>
</evidence>
<keyword evidence="2" id="KW-1133">Transmembrane helix</keyword>
<dbReference type="RefSeq" id="WP_184676872.1">
    <property type="nucleotide sequence ID" value="NZ_JACHGY010000001.1"/>
</dbReference>
<dbReference type="EMBL" id="JACHGY010000001">
    <property type="protein sequence ID" value="MBB6429286.1"/>
    <property type="molecule type" value="Genomic_DNA"/>
</dbReference>
<keyword evidence="4" id="KW-1185">Reference proteome</keyword>
<proteinExistence type="predicted"/>
<dbReference type="Proteomes" id="UP000541810">
    <property type="component" value="Unassembled WGS sequence"/>
</dbReference>
<comment type="caution">
    <text evidence="3">The sequence shown here is derived from an EMBL/GenBank/DDBJ whole genome shotgun (WGS) entry which is preliminary data.</text>
</comment>
<keyword evidence="2" id="KW-0812">Transmembrane</keyword>
<feature type="transmembrane region" description="Helical" evidence="2">
    <location>
        <begin position="21"/>
        <end position="42"/>
    </location>
</feature>